<dbReference type="Proteomes" id="UP000240883">
    <property type="component" value="Unassembled WGS sequence"/>
</dbReference>
<evidence type="ECO:0000313" key="2">
    <source>
        <dbReference type="Proteomes" id="UP000240883"/>
    </source>
</evidence>
<protein>
    <submittedName>
        <fullName evidence="1">Uncharacterized protein</fullName>
    </submittedName>
</protein>
<name>A0A2T2P1U0_CORCC</name>
<keyword evidence="2" id="KW-1185">Reference proteome</keyword>
<reference evidence="1 2" key="1">
    <citation type="journal article" date="2018" name="Front. Microbiol.">
        <title>Genome-Wide Analysis of Corynespora cassiicola Leaf Fall Disease Putative Effectors.</title>
        <authorList>
            <person name="Lopez D."/>
            <person name="Ribeiro S."/>
            <person name="Label P."/>
            <person name="Fumanal B."/>
            <person name="Venisse J.S."/>
            <person name="Kohler A."/>
            <person name="de Oliveira R.R."/>
            <person name="Labutti K."/>
            <person name="Lipzen A."/>
            <person name="Lail K."/>
            <person name="Bauer D."/>
            <person name="Ohm R.A."/>
            <person name="Barry K.W."/>
            <person name="Spatafora J."/>
            <person name="Grigoriev I.V."/>
            <person name="Martin F.M."/>
            <person name="Pujade-Renaud V."/>
        </authorList>
    </citation>
    <scope>NUCLEOTIDE SEQUENCE [LARGE SCALE GENOMIC DNA]</scope>
    <source>
        <strain evidence="1 2">Philippines</strain>
    </source>
</reference>
<organism evidence="1 2">
    <name type="scientific">Corynespora cassiicola Philippines</name>
    <dbReference type="NCBI Taxonomy" id="1448308"/>
    <lineage>
        <taxon>Eukaryota</taxon>
        <taxon>Fungi</taxon>
        <taxon>Dikarya</taxon>
        <taxon>Ascomycota</taxon>
        <taxon>Pezizomycotina</taxon>
        <taxon>Dothideomycetes</taxon>
        <taxon>Pleosporomycetidae</taxon>
        <taxon>Pleosporales</taxon>
        <taxon>Corynesporascaceae</taxon>
        <taxon>Corynespora</taxon>
    </lineage>
</organism>
<evidence type="ECO:0000313" key="1">
    <source>
        <dbReference type="EMBL" id="PSN71637.1"/>
    </source>
</evidence>
<gene>
    <name evidence="1" type="ORF">BS50DRAFT_232530</name>
</gene>
<sequence>MHLPYTTTLHFPNLGLETGDSHAALLLALATLTTPQRSAAHHVWTWRHTHTASLVVKAPFHITGSRAMRACGARRCGAVRCGGMSCSAVQCSCRRPLDTKTLARGEQRARARRFHAPLPYPTIVLFIHPLMRLAKKPVAVLFAGRVHWLPGLLRT</sequence>
<accession>A0A2T2P1U0</accession>
<dbReference type="EMBL" id="KZ678130">
    <property type="protein sequence ID" value="PSN71637.1"/>
    <property type="molecule type" value="Genomic_DNA"/>
</dbReference>
<proteinExistence type="predicted"/>
<dbReference type="AlphaFoldDB" id="A0A2T2P1U0"/>